<dbReference type="Proteomes" id="UP001491310">
    <property type="component" value="Unassembled WGS sequence"/>
</dbReference>
<evidence type="ECO:0000313" key="4">
    <source>
        <dbReference type="Proteomes" id="UP001491310"/>
    </source>
</evidence>
<gene>
    <name evidence="3" type="ORF">WJX75_003749</name>
</gene>
<protein>
    <submittedName>
        <fullName evidence="3">Uncharacterized protein</fullName>
    </submittedName>
</protein>
<feature type="transmembrane region" description="Helical" evidence="2">
    <location>
        <begin position="61"/>
        <end position="80"/>
    </location>
</feature>
<dbReference type="EMBL" id="JALJOT010000011">
    <property type="protein sequence ID" value="KAK9905643.1"/>
    <property type="molecule type" value="Genomic_DNA"/>
</dbReference>
<evidence type="ECO:0000313" key="3">
    <source>
        <dbReference type="EMBL" id="KAK9905643.1"/>
    </source>
</evidence>
<proteinExistence type="predicted"/>
<name>A0ABR2YHJ8_9CHLO</name>
<keyword evidence="2" id="KW-0472">Membrane</keyword>
<evidence type="ECO:0000256" key="1">
    <source>
        <dbReference type="SAM" id="MobiDB-lite"/>
    </source>
</evidence>
<comment type="caution">
    <text evidence="3">The sequence shown here is derived from an EMBL/GenBank/DDBJ whole genome shotgun (WGS) entry which is preliminary data.</text>
</comment>
<keyword evidence="4" id="KW-1185">Reference proteome</keyword>
<organism evidence="3 4">
    <name type="scientific">Coccomyxa subellipsoidea</name>
    <dbReference type="NCBI Taxonomy" id="248742"/>
    <lineage>
        <taxon>Eukaryota</taxon>
        <taxon>Viridiplantae</taxon>
        <taxon>Chlorophyta</taxon>
        <taxon>core chlorophytes</taxon>
        <taxon>Trebouxiophyceae</taxon>
        <taxon>Trebouxiophyceae incertae sedis</taxon>
        <taxon>Coccomyxaceae</taxon>
        <taxon>Coccomyxa</taxon>
    </lineage>
</organism>
<keyword evidence="2" id="KW-1133">Transmembrane helix</keyword>
<feature type="region of interest" description="Disordered" evidence="1">
    <location>
        <begin position="158"/>
        <end position="181"/>
    </location>
</feature>
<sequence length="181" mass="19670">MFSSEKQPLKSSTDEKARKALTDLSASLGDEESPYLSAKGPASGSPPTLGQRVWKELRQNWWLWGSVVFAILLVGGLVLFRNQLYDTASHGLPFLAVKENAAEACTTACKEEQIASQALAAGAGGDKDANNARLKEAFDSCYTKCVAQETKDVAKERQKFKKTEEDFEKMVEGKEVSGSDG</sequence>
<evidence type="ECO:0000256" key="2">
    <source>
        <dbReference type="SAM" id="Phobius"/>
    </source>
</evidence>
<feature type="region of interest" description="Disordered" evidence="1">
    <location>
        <begin position="21"/>
        <end position="48"/>
    </location>
</feature>
<keyword evidence="2" id="KW-0812">Transmembrane</keyword>
<reference evidence="3 4" key="1">
    <citation type="journal article" date="2024" name="Nat. Commun.">
        <title>Phylogenomics reveals the evolutionary origins of lichenization in chlorophyte algae.</title>
        <authorList>
            <person name="Puginier C."/>
            <person name="Libourel C."/>
            <person name="Otte J."/>
            <person name="Skaloud P."/>
            <person name="Haon M."/>
            <person name="Grisel S."/>
            <person name="Petersen M."/>
            <person name="Berrin J.G."/>
            <person name="Delaux P.M."/>
            <person name="Dal Grande F."/>
            <person name="Keller J."/>
        </authorList>
    </citation>
    <scope>NUCLEOTIDE SEQUENCE [LARGE SCALE GENOMIC DNA]</scope>
    <source>
        <strain evidence="3 4">SAG 216-7</strain>
    </source>
</reference>
<accession>A0ABR2YHJ8</accession>